<evidence type="ECO:0000313" key="3">
    <source>
        <dbReference type="Proteomes" id="UP000073601"/>
    </source>
</evidence>
<dbReference type="AlphaFoldDB" id="A0A128FLL5"/>
<evidence type="ECO:0000259" key="1">
    <source>
        <dbReference type="Pfam" id="PF05598"/>
    </source>
</evidence>
<keyword evidence="3" id="KW-1185">Reference proteome</keyword>
<reference evidence="3" key="1">
    <citation type="submission" date="2016-02" db="EMBL/GenBank/DDBJ databases">
        <authorList>
            <person name="Rodrigo-Torres Lidia"/>
            <person name="Arahal R.David."/>
        </authorList>
    </citation>
    <scope>NUCLEOTIDE SEQUENCE [LARGE SCALE GENOMIC DNA]</scope>
    <source>
        <strain evidence="3">CECT 8713</strain>
    </source>
</reference>
<dbReference type="InterPro" id="IPR047710">
    <property type="entry name" value="Transpos_IS5-like"/>
</dbReference>
<organism evidence="2 3">
    <name type="scientific">Grimontia marina</name>
    <dbReference type="NCBI Taxonomy" id="646534"/>
    <lineage>
        <taxon>Bacteria</taxon>
        <taxon>Pseudomonadati</taxon>
        <taxon>Pseudomonadota</taxon>
        <taxon>Gammaproteobacteria</taxon>
        <taxon>Vibrionales</taxon>
        <taxon>Vibrionaceae</taxon>
        <taxon>Grimontia</taxon>
    </lineage>
</organism>
<evidence type="ECO:0000313" key="2">
    <source>
        <dbReference type="EMBL" id="CZF87116.1"/>
    </source>
</evidence>
<name>A0A128FLL5_9GAMM</name>
<dbReference type="Pfam" id="PF05598">
    <property type="entry name" value="DUF772"/>
    <property type="match status" value="1"/>
</dbReference>
<gene>
    <name evidence="2" type="ORF">GMA8713_05163</name>
</gene>
<feature type="domain" description="Transposase InsH N-terminal" evidence="1">
    <location>
        <begin position="1"/>
        <end position="54"/>
    </location>
</feature>
<accession>A0A128FLL5</accession>
<dbReference type="Proteomes" id="UP000073601">
    <property type="component" value="Unassembled WGS sequence"/>
</dbReference>
<proteinExistence type="predicted"/>
<dbReference type="PANTHER" id="PTHR33803">
    <property type="entry name" value="IS1478 TRANSPOSASE"/>
    <property type="match status" value="1"/>
</dbReference>
<dbReference type="EMBL" id="FIZY01000161">
    <property type="protein sequence ID" value="CZF87116.1"/>
    <property type="molecule type" value="Genomic_DNA"/>
</dbReference>
<dbReference type="NCBIfam" id="NF033578">
    <property type="entry name" value="transpos_IS5_1"/>
    <property type="match status" value="1"/>
</dbReference>
<protein>
    <recommendedName>
        <fullName evidence="1">Transposase InsH N-terminal domain-containing protein</fullName>
    </recommendedName>
</protein>
<sequence length="390" mass="44637">MCGLHYLKHVYALSDEEVCARWVENPYYQYFCGNVYFEHKLPINPSSMTRFRQRIGEDGAKKLLQLTVEAGVKTKTVKPASFKQVVVDTTVMEKAVAFPTDAKLLNRCREHLVTLTHKQGMGLRQSYARLGKRALLKVGRYGHARQFKRMRREVKRLKTYLGRVARDIQRRLVNHPHLRPVFEEKLCQAERLLTQGKTGKNKLYSLHAPEVECIAKGKAHKKYEFGVKVGVVTTLKEQFVLCSQVFPGRPYDGHTLFRSLGEASRQCGCWAEKALVDRGYRGYLTQGNDCFTIHIAGQKRGLTVHEKQTLKRRNAIEPIIGHMKTDGLLGRNYLLGEMGDAINAVLCGAGQNLRMILKKLRLLFVWVLAQMMSHQRQMPVQDNEQGCYCD</sequence>
<dbReference type="PANTHER" id="PTHR33803:SF3">
    <property type="entry name" value="BLL1974 PROTEIN"/>
    <property type="match status" value="1"/>
</dbReference>
<dbReference type="InterPro" id="IPR008490">
    <property type="entry name" value="Transposase_InsH_N"/>
</dbReference>